<comment type="caution">
    <text evidence="3">The sequence shown here is derived from an EMBL/GenBank/DDBJ whole genome shotgun (WGS) entry which is preliminary data.</text>
</comment>
<feature type="compositionally biased region" description="Pro residues" evidence="1">
    <location>
        <begin position="242"/>
        <end position="251"/>
    </location>
</feature>
<evidence type="ECO:0000313" key="3">
    <source>
        <dbReference type="EMBL" id="GAO12404.1"/>
    </source>
</evidence>
<accession>A0A0P4RFB1</accession>
<feature type="domain" description="DUF317" evidence="2">
    <location>
        <begin position="50"/>
        <end position="106"/>
    </location>
</feature>
<dbReference type="OrthoDB" id="4251397at2"/>
<evidence type="ECO:0000313" key="4">
    <source>
        <dbReference type="Proteomes" id="UP000048965"/>
    </source>
</evidence>
<evidence type="ECO:0000256" key="1">
    <source>
        <dbReference type="SAM" id="MobiDB-lite"/>
    </source>
</evidence>
<dbReference type="InterPro" id="IPR005523">
    <property type="entry name" value="DUF317_SPDY"/>
</dbReference>
<dbReference type="RefSeq" id="WP_042161353.1">
    <property type="nucleotide sequence ID" value="NZ_BBNO01000010.1"/>
</dbReference>
<organism evidence="3 4">
    <name type="scientific">Streptomyces lydicamycinicus</name>
    <dbReference type="NCBI Taxonomy" id="1546107"/>
    <lineage>
        <taxon>Bacteria</taxon>
        <taxon>Bacillati</taxon>
        <taxon>Actinomycetota</taxon>
        <taxon>Actinomycetes</taxon>
        <taxon>Kitasatosporales</taxon>
        <taxon>Streptomycetaceae</taxon>
        <taxon>Streptomyces</taxon>
    </lineage>
</organism>
<name>A0A0P4RFB1_9ACTN</name>
<dbReference type="Proteomes" id="UP000048965">
    <property type="component" value="Unassembled WGS sequence"/>
</dbReference>
<protein>
    <recommendedName>
        <fullName evidence="2">DUF317 domain-containing protein</fullName>
    </recommendedName>
</protein>
<reference evidence="3 4" key="2">
    <citation type="journal article" date="2015" name="Stand. Genomic Sci.">
        <title>Draft genome sequence of marine-derived Streptomyces sp. TP-A0598, a producer of anti-MRSA antibiotic lydicamycins.</title>
        <authorList>
            <person name="Komaki H."/>
            <person name="Ichikawa N."/>
            <person name="Hosoyama A."/>
            <person name="Fujita N."/>
            <person name="Igarashi Y."/>
        </authorList>
    </citation>
    <scope>NUCLEOTIDE SEQUENCE [LARGE SCALE GENOMIC DNA]</scope>
    <source>
        <strain evidence="3 4">NBRC 110027</strain>
    </source>
</reference>
<feature type="domain" description="DUF317" evidence="2">
    <location>
        <begin position="134"/>
        <end position="193"/>
    </location>
</feature>
<sequence>MSRSDIVDVALVAPRYLAGGGDPAWVTAPLHRSCDWSAQPNPLVPHVVLTSPDRNAVLRLGPDPDGPWWGLQHAPVGEQRAWSASFGARTPVEIIAGFTDALTGPATAQASAPDPYEPLRQAGWLEGRDDEGLTSPDGLAHVEHFTHGTTDCWFAKTAVSEDPEGLIWRAYLSGDTPAHLITGFTRALADQAPLPRDPNPLRVPLNARRQARVTTTQRLATEADFALERRVTDLADRSKQPVPAPMPPRAPQPRRTR</sequence>
<feature type="region of interest" description="Disordered" evidence="1">
    <location>
        <begin position="231"/>
        <end position="257"/>
    </location>
</feature>
<reference evidence="4" key="1">
    <citation type="submission" date="2014-09" db="EMBL/GenBank/DDBJ databases">
        <title>Whole genome shotgun sequence of Streptomyces sp. NBRC 110027.</title>
        <authorList>
            <person name="Komaki H."/>
            <person name="Ichikawa N."/>
            <person name="Katano-Makiyama Y."/>
            <person name="Hosoyama A."/>
            <person name="Hashimoto M."/>
            <person name="Uohara A."/>
            <person name="Kitahashi Y."/>
            <person name="Ohji S."/>
            <person name="Kimura A."/>
            <person name="Yamazoe A."/>
            <person name="Igarashi Y."/>
            <person name="Fujita N."/>
        </authorList>
    </citation>
    <scope>NUCLEOTIDE SEQUENCE [LARGE SCALE GENOMIC DNA]</scope>
    <source>
        <strain evidence="4">NBRC 110027</strain>
    </source>
</reference>
<dbReference type="Pfam" id="PF03771">
    <property type="entry name" value="SPDY"/>
    <property type="match status" value="2"/>
</dbReference>
<keyword evidence="4" id="KW-1185">Reference proteome</keyword>
<gene>
    <name evidence="3" type="ORF">TPA0598_10_03740</name>
</gene>
<evidence type="ECO:0000259" key="2">
    <source>
        <dbReference type="Pfam" id="PF03771"/>
    </source>
</evidence>
<proteinExistence type="predicted"/>
<dbReference type="EMBL" id="BBNO01000010">
    <property type="protein sequence ID" value="GAO12404.1"/>
    <property type="molecule type" value="Genomic_DNA"/>
</dbReference>
<dbReference type="AlphaFoldDB" id="A0A0P4RFB1"/>